<evidence type="ECO:0000256" key="1">
    <source>
        <dbReference type="ARBA" id="ARBA00004173"/>
    </source>
</evidence>
<keyword evidence="2 7" id="KW-0489">Methyltransferase</keyword>
<accession>A0AAD7E1P1</accession>
<evidence type="ECO:0000313" key="9">
    <source>
        <dbReference type="Proteomes" id="UP001221757"/>
    </source>
</evidence>
<dbReference type="Gene3D" id="3.40.50.150">
    <property type="entry name" value="Vaccinia Virus protein VP39"/>
    <property type="match status" value="1"/>
</dbReference>
<keyword evidence="7" id="KW-0698">rRNA processing</keyword>
<dbReference type="PANTHER" id="PTHR11727:SF17">
    <property type="entry name" value="DIMETHYLADENOSINE TRANSFERASE 1, MITOCHONDRIAL"/>
    <property type="match status" value="1"/>
</dbReference>
<sequence>MLVRSCPTRRRALAVCYRFYTTRPEPNRDDTALPPRPLWRQYFPSASKAFQHRVTLANPTTAALVADAFVPAGSKDKVVIEIFPGPGQLTRALLGLPRDRINKLIVLESAEVYLKYLKPLEAVDDRLTVVPIHGESWGSYQVLHDMKLLDDVRTISWDQGVHPQLHFVSHLTSNVGGEQLISQLFRSMPDQQWLFKYGRVPMSVLLSEYIWKRVHGQSLGIRCKLSMTAAAVASCQEAVPYSSLQPYADHFHPIPSATTLALRAKEKSEAKPLITGKAGNPFVAINITPLEIKYAIRPGLLEKWDYCLRHLYVNRATAIKKALPFLAPNAQSLMKKLDSPSLDPKHRINPKTPVREMTVEHWALLVKAFDEWSFAPEDLSITDTIGIDDEKHG</sequence>
<keyword evidence="4 7" id="KW-0949">S-adenosyl-L-methionine</keyword>
<dbReference type="GO" id="GO:0034246">
    <property type="term" value="F:mitochondrial transcription factor activity"/>
    <property type="evidence" value="ECO:0007669"/>
    <property type="project" value="TreeGrafter"/>
</dbReference>
<evidence type="ECO:0000256" key="4">
    <source>
        <dbReference type="ARBA" id="ARBA00022691"/>
    </source>
</evidence>
<dbReference type="SUPFAM" id="SSF53335">
    <property type="entry name" value="S-adenosyl-L-methionine-dependent methyltransferases"/>
    <property type="match status" value="1"/>
</dbReference>
<dbReference type="InterPro" id="IPR029063">
    <property type="entry name" value="SAM-dependent_MTases_sf"/>
</dbReference>
<reference evidence="8" key="1">
    <citation type="submission" date="2023-03" db="EMBL/GenBank/DDBJ databases">
        <title>Massive genome expansion in bonnet fungi (Mycena s.s.) driven by repeated elements and novel gene families across ecological guilds.</title>
        <authorList>
            <consortium name="Lawrence Berkeley National Laboratory"/>
            <person name="Harder C.B."/>
            <person name="Miyauchi S."/>
            <person name="Viragh M."/>
            <person name="Kuo A."/>
            <person name="Thoen E."/>
            <person name="Andreopoulos B."/>
            <person name="Lu D."/>
            <person name="Skrede I."/>
            <person name="Drula E."/>
            <person name="Henrissat B."/>
            <person name="Morin E."/>
            <person name="Kohler A."/>
            <person name="Barry K."/>
            <person name="LaButti K."/>
            <person name="Morin E."/>
            <person name="Salamov A."/>
            <person name="Lipzen A."/>
            <person name="Mereny Z."/>
            <person name="Hegedus B."/>
            <person name="Baldrian P."/>
            <person name="Stursova M."/>
            <person name="Weitz H."/>
            <person name="Taylor A."/>
            <person name="Grigoriev I.V."/>
            <person name="Nagy L.G."/>
            <person name="Martin F."/>
            <person name="Kauserud H."/>
        </authorList>
    </citation>
    <scope>NUCLEOTIDE SEQUENCE</scope>
    <source>
        <strain evidence="8">CBHHK067</strain>
    </source>
</reference>
<proteinExistence type="inferred from homology"/>
<dbReference type="PANTHER" id="PTHR11727">
    <property type="entry name" value="DIMETHYLADENOSINE TRANSFERASE"/>
    <property type="match status" value="1"/>
</dbReference>
<protein>
    <recommendedName>
        <fullName evidence="7">rRNA adenine N(6)-methyltransferase</fullName>
        <ecNumber evidence="7">2.1.1.-</ecNumber>
    </recommendedName>
</protein>
<keyword evidence="5" id="KW-0694">RNA-binding</keyword>
<comment type="similarity">
    <text evidence="7">Belongs to the class I-like SAM-binding methyltransferase superfamily. rRNA adenine N(6)-methyltransferase family.</text>
</comment>
<evidence type="ECO:0000256" key="2">
    <source>
        <dbReference type="ARBA" id="ARBA00022603"/>
    </source>
</evidence>
<keyword evidence="9" id="KW-1185">Reference proteome</keyword>
<dbReference type="InterPro" id="IPR001737">
    <property type="entry name" value="KsgA/Erm"/>
</dbReference>
<comment type="function">
    <text evidence="6">Mitochondrial transcription factor that confers selective promoter recognition on the core subunit of the yeast mitochondrial RNA polymerase. Interacts with DNA in a non-specific manner.</text>
</comment>
<evidence type="ECO:0000256" key="3">
    <source>
        <dbReference type="ARBA" id="ARBA00022679"/>
    </source>
</evidence>
<dbReference type="GO" id="GO:0006391">
    <property type="term" value="P:transcription initiation at mitochondrial promoter"/>
    <property type="evidence" value="ECO:0007669"/>
    <property type="project" value="TreeGrafter"/>
</dbReference>
<dbReference type="InterPro" id="IPR023165">
    <property type="entry name" value="rRNA_Ade_diMease-like_C"/>
</dbReference>
<dbReference type="EMBL" id="JARKIE010000013">
    <property type="protein sequence ID" value="KAJ7703220.1"/>
    <property type="molecule type" value="Genomic_DNA"/>
</dbReference>
<dbReference type="GO" id="GO:0003723">
    <property type="term" value="F:RNA binding"/>
    <property type="evidence" value="ECO:0007669"/>
    <property type="project" value="UniProtKB-KW"/>
</dbReference>
<evidence type="ECO:0000313" key="8">
    <source>
        <dbReference type="EMBL" id="KAJ7703220.1"/>
    </source>
</evidence>
<keyword evidence="3 7" id="KW-0808">Transferase</keyword>
<dbReference type="GO" id="GO:0000179">
    <property type="term" value="F:rRNA (adenine-N6,N6-)-dimethyltransferase activity"/>
    <property type="evidence" value="ECO:0007669"/>
    <property type="project" value="TreeGrafter"/>
</dbReference>
<dbReference type="Proteomes" id="UP001221757">
    <property type="component" value="Unassembled WGS sequence"/>
</dbReference>
<dbReference type="GO" id="GO:0005759">
    <property type="term" value="C:mitochondrial matrix"/>
    <property type="evidence" value="ECO:0007669"/>
    <property type="project" value="TreeGrafter"/>
</dbReference>
<comment type="caution">
    <text evidence="8">The sequence shown here is derived from an EMBL/GenBank/DDBJ whole genome shotgun (WGS) entry which is preliminary data.</text>
</comment>
<dbReference type="AlphaFoldDB" id="A0AAD7E1P1"/>
<evidence type="ECO:0000256" key="7">
    <source>
        <dbReference type="RuleBase" id="RU362106"/>
    </source>
</evidence>
<comment type="subcellular location">
    <subcellularLocation>
        <location evidence="1">Mitochondrion</location>
    </subcellularLocation>
</comment>
<dbReference type="Gene3D" id="1.10.8.100">
    <property type="entry name" value="Ribosomal RNA adenine dimethylase-like, domain 2"/>
    <property type="match status" value="1"/>
</dbReference>
<feature type="non-terminal residue" evidence="8">
    <location>
        <position position="393"/>
    </location>
</feature>
<name>A0AAD7E1P1_MYCRO</name>
<organism evidence="8 9">
    <name type="scientific">Mycena rosella</name>
    <name type="common">Pink bonnet</name>
    <name type="synonym">Agaricus rosellus</name>
    <dbReference type="NCBI Taxonomy" id="1033263"/>
    <lineage>
        <taxon>Eukaryota</taxon>
        <taxon>Fungi</taxon>
        <taxon>Dikarya</taxon>
        <taxon>Basidiomycota</taxon>
        <taxon>Agaricomycotina</taxon>
        <taxon>Agaricomycetes</taxon>
        <taxon>Agaricomycetidae</taxon>
        <taxon>Agaricales</taxon>
        <taxon>Marasmiineae</taxon>
        <taxon>Mycenaceae</taxon>
        <taxon>Mycena</taxon>
    </lineage>
</organism>
<evidence type="ECO:0000256" key="6">
    <source>
        <dbReference type="ARBA" id="ARBA00024915"/>
    </source>
</evidence>
<dbReference type="EC" id="2.1.1.-" evidence="7"/>
<gene>
    <name evidence="8" type="ORF">B0H17DRAFT_1042311</name>
</gene>
<dbReference type="Pfam" id="PF00398">
    <property type="entry name" value="RrnaAD"/>
    <property type="match status" value="1"/>
</dbReference>
<evidence type="ECO:0000256" key="5">
    <source>
        <dbReference type="ARBA" id="ARBA00022884"/>
    </source>
</evidence>